<reference evidence="1 2" key="1">
    <citation type="submission" date="2022-10" db="EMBL/GenBank/DDBJ databases">
        <title>Paucibacter sp. hw1 Genome sequencing.</title>
        <authorList>
            <person name="Park S."/>
        </authorList>
    </citation>
    <scope>NUCLEOTIDE SEQUENCE [LARGE SCALE GENOMIC DNA]</scope>
    <source>
        <strain evidence="2">hw1</strain>
    </source>
</reference>
<keyword evidence="2" id="KW-1185">Reference proteome</keyword>
<evidence type="ECO:0000313" key="2">
    <source>
        <dbReference type="Proteomes" id="UP001221189"/>
    </source>
</evidence>
<name>A0ABT5KFB0_9BURK</name>
<dbReference type="EMBL" id="JAQQXT010000008">
    <property type="protein sequence ID" value="MDC8772617.1"/>
    <property type="molecule type" value="Genomic_DNA"/>
</dbReference>
<organism evidence="1 2">
    <name type="scientific">Roseateles albus</name>
    <dbReference type="NCBI Taxonomy" id="2987525"/>
    <lineage>
        <taxon>Bacteria</taxon>
        <taxon>Pseudomonadati</taxon>
        <taxon>Pseudomonadota</taxon>
        <taxon>Betaproteobacteria</taxon>
        <taxon>Burkholderiales</taxon>
        <taxon>Sphaerotilaceae</taxon>
        <taxon>Roseateles</taxon>
    </lineage>
</organism>
<comment type="caution">
    <text evidence="1">The sequence shown here is derived from an EMBL/GenBank/DDBJ whole genome shotgun (WGS) entry which is preliminary data.</text>
</comment>
<proteinExistence type="predicted"/>
<accession>A0ABT5KFB0</accession>
<dbReference type="RefSeq" id="WP_273600811.1">
    <property type="nucleotide sequence ID" value="NZ_JAQQXT010000008.1"/>
</dbReference>
<evidence type="ECO:0000313" key="1">
    <source>
        <dbReference type="EMBL" id="MDC8772617.1"/>
    </source>
</evidence>
<sequence>LRCILLILANMPTLITPDSPLSLEQDSVDTWVSFARSRPLQVGQFSVIANSSGFNSGRGLGGRLADANALMPDPAEPSKKSA</sequence>
<feature type="non-terminal residue" evidence="1">
    <location>
        <position position="1"/>
    </location>
</feature>
<dbReference type="Proteomes" id="UP001221189">
    <property type="component" value="Unassembled WGS sequence"/>
</dbReference>
<protein>
    <submittedName>
        <fullName evidence="1">Uncharacterized protein</fullName>
    </submittedName>
</protein>
<gene>
    <name evidence="1" type="ORF">PRZ03_13620</name>
</gene>